<evidence type="ECO:0000256" key="2">
    <source>
        <dbReference type="SAM" id="Phobius"/>
    </source>
</evidence>
<keyword evidence="2" id="KW-0472">Membrane</keyword>
<accession>A0ABR1SRG9</accession>
<keyword evidence="4" id="KW-1185">Reference proteome</keyword>
<proteinExistence type="predicted"/>
<dbReference type="EMBL" id="JAQQWI010000003">
    <property type="protein sequence ID" value="KAK8036911.1"/>
    <property type="molecule type" value="Genomic_DNA"/>
</dbReference>
<evidence type="ECO:0000313" key="3">
    <source>
        <dbReference type="EMBL" id="KAK8036911.1"/>
    </source>
</evidence>
<gene>
    <name evidence="3" type="ORF">PG991_001225</name>
</gene>
<dbReference type="Proteomes" id="UP001396898">
    <property type="component" value="Unassembled WGS sequence"/>
</dbReference>
<comment type="caution">
    <text evidence="3">The sequence shown here is derived from an EMBL/GenBank/DDBJ whole genome shotgun (WGS) entry which is preliminary data.</text>
</comment>
<evidence type="ECO:0000256" key="1">
    <source>
        <dbReference type="SAM" id="MobiDB-lite"/>
    </source>
</evidence>
<sequence length="279" mass="30228">MTTERTADKYLALNSQRHEPGMELSTSLGDPGIEVHSYPAQAHTQTGDIHGQQEQQWAHPQSAPLKPEETNASPTPGDGYRRILGLKVPVFWSLLIALVIVVAGAIGGGVGAGLHNRDNAAAPTAAPTSITGSGAAILLPLWYPDLVPWDDGCPKIDGQNYTPRSPATNGTGITLQGRTEAQTFQQHCNTDYAKLNGTINDGMYDLLSGFTKSFNECLKLCAEYNRQYQQHSIDENVEDKSVGYCRAVSMNKSRSQASTVWVYMCADTFGFFQSEEGAT</sequence>
<feature type="region of interest" description="Disordered" evidence="1">
    <location>
        <begin position="1"/>
        <end position="76"/>
    </location>
</feature>
<protein>
    <submittedName>
        <fullName evidence="3">Uncharacterized protein</fullName>
    </submittedName>
</protein>
<organism evidence="3 4">
    <name type="scientific">Apiospora marii</name>
    <dbReference type="NCBI Taxonomy" id="335849"/>
    <lineage>
        <taxon>Eukaryota</taxon>
        <taxon>Fungi</taxon>
        <taxon>Dikarya</taxon>
        <taxon>Ascomycota</taxon>
        <taxon>Pezizomycotina</taxon>
        <taxon>Sordariomycetes</taxon>
        <taxon>Xylariomycetidae</taxon>
        <taxon>Amphisphaeriales</taxon>
        <taxon>Apiosporaceae</taxon>
        <taxon>Apiospora</taxon>
    </lineage>
</organism>
<keyword evidence="2" id="KW-0812">Transmembrane</keyword>
<keyword evidence="2" id="KW-1133">Transmembrane helix</keyword>
<name>A0ABR1SRG9_9PEZI</name>
<feature type="transmembrane region" description="Helical" evidence="2">
    <location>
        <begin position="90"/>
        <end position="114"/>
    </location>
</feature>
<reference evidence="3 4" key="1">
    <citation type="submission" date="2023-01" db="EMBL/GenBank/DDBJ databases">
        <title>Analysis of 21 Apiospora genomes using comparative genomics revels a genus with tremendous synthesis potential of carbohydrate active enzymes and secondary metabolites.</title>
        <authorList>
            <person name="Sorensen T."/>
        </authorList>
    </citation>
    <scope>NUCLEOTIDE SEQUENCE [LARGE SCALE GENOMIC DNA]</scope>
    <source>
        <strain evidence="3 4">CBS 20057</strain>
    </source>
</reference>
<evidence type="ECO:0000313" key="4">
    <source>
        <dbReference type="Proteomes" id="UP001396898"/>
    </source>
</evidence>
<feature type="compositionally biased region" description="Polar residues" evidence="1">
    <location>
        <begin position="42"/>
        <end position="59"/>
    </location>
</feature>